<dbReference type="RefSeq" id="WP_072971782.1">
    <property type="nucleotide sequence ID" value="NZ_FQTY01000001.1"/>
</dbReference>
<evidence type="ECO:0000256" key="3">
    <source>
        <dbReference type="PROSITE-ProRule" id="PRU00464"/>
    </source>
</evidence>
<dbReference type="SUPFAM" id="SSF54197">
    <property type="entry name" value="HIT-like"/>
    <property type="match status" value="1"/>
</dbReference>
<dbReference type="InterPro" id="IPR036265">
    <property type="entry name" value="HIT-like_sf"/>
</dbReference>
<feature type="short sequence motif" description="Histidine triad motif" evidence="2 3">
    <location>
        <begin position="97"/>
        <end position="101"/>
    </location>
</feature>
<evidence type="ECO:0000256" key="1">
    <source>
        <dbReference type="PIRSR" id="PIRSR601310-1"/>
    </source>
</evidence>
<evidence type="ECO:0000259" key="4">
    <source>
        <dbReference type="PROSITE" id="PS51084"/>
    </source>
</evidence>
<dbReference type="GO" id="GO:0003824">
    <property type="term" value="F:catalytic activity"/>
    <property type="evidence" value="ECO:0007669"/>
    <property type="project" value="InterPro"/>
</dbReference>
<dbReference type="PROSITE" id="PS51084">
    <property type="entry name" value="HIT_2"/>
    <property type="match status" value="1"/>
</dbReference>
<sequence>MTNCLFCKIVNGEIPSNLIYEDERVVAFEDINPQAPIHYLVIPKKHIQSAAHLEEKDKELIGHIFFIASQIAKDKGLDEGYRIVNNCGIDGGQTVEHLHFHILGKRKMLWPPG</sequence>
<reference evidence="6" key="1">
    <citation type="submission" date="2016-11" db="EMBL/GenBank/DDBJ databases">
        <authorList>
            <person name="Varghese N."/>
            <person name="Submissions S."/>
        </authorList>
    </citation>
    <scope>NUCLEOTIDE SEQUENCE [LARGE SCALE GENOMIC DNA]</scope>
    <source>
        <strain evidence="6">DSM 18095</strain>
    </source>
</reference>
<keyword evidence="6" id="KW-1185">Reference proteome</keyword>
<evidence type="ECO:0000256" key="2">
    <source>
        <dbReference type="PIRSR" id="PIRSR601310-3"/>
    </source>
</evidence>
<dbReference type="AlphaFoldDB" id="A0A1M4S8M8"/>
<proteinExistence type="predicted"/>
<gene>
    <name evidence="5" type="ORF">SAMN02745784_00160</name>
</gene>
<dbReference type="Gene3D" id="3.30.428.10">
    <property type="entry name" value="HIT-like"/>
    <property type="match status" value="1"/>
</dbReference>
<dbReference type="InterPro" id="IPR001310">
    <property type="entry name" value="Histidine_triad_HIT"/>
</dbReference>
<dbReference type="GeneID" id="90994854"/>
<dbReference type="PRINTS" id="PR00332">
    <property type="entry name" value="HISTRIAD"/>
</dbReference>
<name>A0A1M4S8M8_9FIRM</name>
<dbReference type="Proteomes" id="UP000184114">
    <property type="component" value="Unassembled WGS sequence"/>
</dbReference>
<dbReference type="Pfam" id="PF11969">
    <property type="entry name" value="DcpS_C"/>
    <property type="match status" value="1"/>
</dbReference>
<dbReference type="InterPro" id="IPR011146">
    <property type="entry name" value="HIT-like"/>
</dbReference>
<protein>
    <submittedName>
        <fullName evidence="5">Histidine triad (HIT) family protein</fullName>
    </submittedName>
</protein>
<dbReference type="PANTHER" id="PTHR23089">
    <property type="entry name" value="HISTIDINE TRIAD HIT PROTEIN"/>
    <property type="match status" value="1"/>
</dbReference>
<organism evidence="5 6">
    <name type="scientific">Tissierella praeacuta DSM 18095</name>
    <dbReference type="NCBI Taxonomy" id="1123404"/>
    <lineage>
        <taxon>Bacteria</taxon>
        <taxon>Bacillati</taxon>
        <taxon>Bacillota</taxon>
        <taxon>Tissierellia</taxon>
        <taxon>Tissierellales</taxon>
        <taxon>Tissierellaceae</taxon>
        <taxon>Tissierella</taxon>
    </lineage>
</organism>
<dbReference type="InterPro" id="IPR019808">
    <property type="entry name" value="Histidine_triad_CS"/>
</dbReference>
<dbReference type="STRING" id="1123404.SAMN02745784_00160"/>
<feature type="domain" description="HIT" evidence="4">
    <location>
        <begin position="5"/>
        <end position="113"/>
    </location>
</feature>
<evidence type="ECO:0000313" key="5">
    <source>
        <dbReference type="EMBL" id="SHE28528.1"/>
    </source>
</evidence>
<evidence type="ECO:0000313" key="6">
    <source>
        <dbReference type="Proteomes" id="UP000184114"/>
    </source>
</evidence>
<dbReference type="CDD" id="cd01276">
    <property type="entry name" value="PKCI_related"/>
    <property type="match status" value="1"/>
</dbReference>
<accession>A0A1M4S8M8</accession>
<dbReference type="PROSITE" id="PS00892">
    <property type="entry name" value="HIT_1"/>
    <property type="match status" value="1"/>
</dbReference>
<feature type="active site" description="Tele-AMP-histidine intermediate" evidence="1">
    <location>
        <position position="99"/>
    </location>
</feature>
<dbReference type="EMBL" id="FQTY01000001">
    <property type="protein sequence ID" value="SHE28528.1"/>
    <property type="molecule type" value="Genomic_DNA"/>
</dbReference>